<dbReference type="GO" id="GO:0052689">
    <property type="term" value="F:carboxylic ester hydrolase activity"/>
    <property type="evidence" value="ECO:0007669"/>
    <property type="project" value="TreeGrafter"/>
</dbReference>
<feature type="domain" description="Peptidase S9 prolyl oligopeptidase catalytic" evidence="4">
    <location>
        <begin position="120"/>
        <end position="278"/>
    </location>
</feature>
<keyword evidence="3" id="KW-0732">Signal</keyword>
<evidence type="ECO:0000256" key="1">
    <source>
        <dbReference type="ARBA" id="ARBA00022801"/>
    </source>
</evidence>
<keyword evidence="2" id="KW-1133">Transmembrane helix</keyword>
<feature type="transmembrane region" description="Helical" evidence="2">
    <location>
        <begin position="335"/>
        <end position="358"/>
    </location>
</feature>
<reference evidence="5 6" key="1">
    <citation type="submission" date="2018-08" db="EMBL/GenBank/DDBJ databases">
        <title>Actinomadura spongicola sp. nov., isolated from marine sponge Leucetta chagosensis.</title>
        <authorList>
            <person name="Li L."/>
            <person name="Lin H.W."/>
        </authorList>
    </citation>
    <scope>NUCLEOTIDE SEQUENCE [LARGE SCALE GENOMIC DNA]</scope>
    <source>
        <strain evidence="5 6">LHW52907</strain>
    </source>
</reference>
<dbReference type="InterPro" id="IPR053145">
    <property type="entry name" value="AB_hydrolase_Est10"/>
</dbReference>
<proteinExistence type="predicted"/>
<dbReference type="Pfam" id="PF00326">
    <property type="entry name" value="Peptidase_S9"/>
    <property type="match status" value="1"/>
</dbReference>
<organism evidence="5 6">
    <name type="scientific">Actinomadura spongiicola</name>
    <dbReference type="NCBI Taxonomy" id="2303421"/>
    <lineage>
        <taxon>Bacteria</taxon>
        <taxon>Bacillati</taxon>
        <taxon>Actinomycetota</taxon>
        <taxon>Actinomycetes</taxon>
        <taxon>Streptosporangiales</taxon>
        <taxon>Thermomonosporaceae</taxon>
        <taxon>Actinomadura</taxon>
    </lineage>
</organism>
<evidence type="ECO:0000256" key="3">
    <source>
        <dbReference type="SAM" id="SignalP"/>
    </source>
</evidence>
<dbReference type="GO" id="GO:0006508">
    <property type="term" value="P:proteolysis"/>
    <property type="evidence" value="ECO:0007669"/>
    <property type="project" value="InterPro"/>
</dbReference>
<comment type="caution">
    <text evidence="5">The sequence shown here is derived from an EMBL/GenBank/DDBJ whole genome shotgun (WGS) entry which is preliminary data.</text>
</comment>
<evidence type="ECO:0000313" key="6">
    <source>
        <dbReference type="Proteomes" id="UP000262882"/>
    </source>
</evidence>
<dbReference type="AlphaFoldDB" id="A0A372GAH4"/>
<dbReference type="InterPro" id="IPR002471">
    <property type="entry name" value="Pept_S9_AS"/>
</dbReference>
<sequence length="480" mass="50682">MTLALALVAGVLLGTSWLTPAAASDRIAASPRIPAPSGLTSTDVSFQGFGGLTLHGTVLSPARSRGRVPGVVLVTGSGAGVPREHLLTEATQFARRGLAVLIYDKRSEGYTDLRRSFSELADDALGAVGALRARPGVDPAKVGLWGLSEGGWVAPLAASRSADVAFVIVVGGNAMSPIRQQVWNETSGLRRAGVSGSLLDHAKRNFARLGADAGLFAEAFFDAEGVLERVRQPLLGIWGEHDLQTPPADNPPRFARALRRGGNTHYTFRFFPNADHGAHVTPDGGLTRGEALAPGYADLVGSWVRDVTSGRLPDADAAAPPAQDHRSTEISPSPWWASGWSQLAAFALFVVAFTAYPLTALVRRVRGRTVRPVTRWARLLAGAGLMAVLGGFVYIFYLMAAGRWPDPGPVLAGRPLPWLVVQGLAVAAVAATVATVAAWWRTRRGTGEAVPAGERVRTGLLLTGGVVFVPWAVYWGLLVP</sequence>
<dbReference type="InterPro" id="IPR029058">
    <property type="entry name" value="AB_hydrolase_fold"/>
</dbReference>
<feature type="transmembrane region" description="Helical" evidence="2">
    <location>
        <begin position="460"/>
        <end position="477"/>
    </location>
</feature>
<evidence type="ECO:0000259" key="4">
    <source>
        <dbReference type="Pfam" id="PF00326"/>
    </source>
</evidence>
<keyword evidence="1 5" id="KW-0378">Hydrolase</keyword>
<dbReference type="EMBL" id="QVNQ01000009">
    <property type="protein sequence ID" value="RFS82374.1"/>
    <property type="molecule type" value="Genomic_DNA"/>
</dbReference>
<dbReference type="PANTHER" id="PTHR43265:SF1">
    <property type="entry name" value="ESTERASE ESTD"/>
    <property type="match status" value="1"/>
</dbReference>
<keyword evidence="2" id="KW-0812">Transmembrane</keyword>
<dbReference type="Proteomes" id="UP000262882">
    <property type="component" value="Unassembled WGS sequence"/>
</dbReference>
<dbReference type="SUPFAM" id="SSF53474">
    <property type="entry name" value="alpha/beta-Hydrolases"/>
    <property type="match status" value="1"/>
</dbReference>
<dbReference type="Gene3D" id="3.40.50.1820">
    <property type="entry name" value="alpha/beta hydrolase"/>
    <property type="match status" value="1"/>
</dbReference>
<evidence type="ECO:0000313" key="5">
    <source>
        <dbReference type="EMBL" id="RFS82374.1"/>
    </source>
</evidence>
<feature type="chain" id="PRO_5039319448" evidence="3">
    <location>
        <begin position="22"/>
        <end position="480"/>
    </location>
</feature>
<protein>
    <submittedName>
        <fullName evidence="5">Alpha/beta hydrolase</fullName>
    </submittedName>
</protein>
<feature type="transmembrane region" description="Helical" evidence="2">
    <location>
        <begin position="379"/>
        <end position="399"/>
    </location>
</feature>
<feature type="signal peptide" evidence="3">
    <location>
        <begin position="1"/>
        <end position="21"/>
    </location>
</feature>
<dbReference type="GO" id="GO:0004252">
    <property type="term" value="F:serine-type endopeptidase activity"/>
    <property type="evidence" value="ECO:0007669"/>
    <property type="project" value="InterPro"/>
</dbReference>
<dbReference type="PANTHER" id="PTHR43265">
    <property type="entry name" value="ESTERASE ESTD"/>
    <property type="match status" value="1"/>
</dbReference>
<evidence type="ECO:0000256" key="2">
    <source>
        <dbReference type="SAM" id="Phobius"/>
    </source>
</evidence>
<accession>A0A372GAH4</accession>
<keyword evidence="6" id="KW-1185">Reference proteome</keyword>
<dbReference type="PROSITE" id="PS00708">
    <property type="entry name" value="PRO_ENDOPEP_SER"/>
    <property type="match status" value="1"/>
</dbReference>
<name>A0A372GAH4_9ACTN</name>
<dbReference type="OrthoDB" id="9765647at2"/>
<feature type="transmembrane region" description="Helical" evidence="2">
    <location>
        <begin position="419"/>
        <end position="440"/>
    </location>
</feature>
<dbReference type="InterPro" id="IPR001375">
    <property type="entry name" value="Peptidase_S9_cat"/>
</dbReference>
<keyword evidence="2" id="KW-0472">Membrane</keyword>
<gene>
    <name evidence="5" type="ORF">D0T12_26565</name>
</gene>